<reference evidence="4 5" key="1">
    <citation type="submission" date="2019-08" db="EMBL/GenBank/DDBJ databases">
        <title>Complete genome sequence of Terriglobus albidus strain ORNL.</title>
        <authorList>
            <person name="Podar M."/>
        </authorList>
    </citation>
    <scope>NUCLEOTIDE SEQUENCE [LARGE SCALE GENOMIC DNA]</scope>
    <source>
        <strain evidence="4 5">ORNL</strain>
    </source>
</reference>
<dbReference type="CDD" id="cd13860">
    <property type="entry name" value="CuRO_1_2dMco_1"/>
    <property type="match status" value="1"/>
</dbReference>
<keyword evidence="5" id="KW-1185">Reference proteome</keyword>
<dbReference type="InterPro" id="IPR011707">
    <property type="entry name" value="Cu-oxidase-like_N"/>
</dbReference>
<dbReference type="Gene3D" id="2.60.40.420">
    <property type="entry name" value="Cupredoxins - blue copper proteins"/>
    <property type="match status" value="2"/>
</dbReference>
<organism evidence="4 5">
    <name type="scientific">Terriglobus albidus</name>
    <dbReference type="NCBI Taxonomy" id="1592106"/>
    <lineage>
        <taxon>Bacteria</taxon>
        <taxon>Pseudomonadati</taxon>
        <taxon>Acidobacteriota</taxon>
        <taxon>Terriglobia</taxon>
        <taxon>Terriglobales</taxon>
        <taxon>Acidobacteriaceae</taxon>
        <taxon>Terriglobus</taxon>
    </lineage>
</organism>
<evidence type="ECO:0000259" key="2">
    <source>
        <dbReference type="Pfam" id="PF07731"/>
    </source>
</evidence>
<dbReference type="GO" id="GO:0016491">
    <property type="term" value="F:oxidoreductase activity"/>
    <property type="evidence" value="ECO:0007669"/>
    <property type="project" value="UniProtKB-KW"/>
</dbReference>
<evidence type="ECO:0000259" key="3">
    <source>
        <dbReference type="Pfam" id="PF07732"/>
    </source>
</evidence>
<protein>
    <submittedName>
        <fullName evidence="4">Copper oxidase</fullName>
    </submittedName>
</protein>
<accession>A0A5B9EFY9</accession>
<dbReference type="GO" id="GO:0005507">
    <property type="term" value="F:copper ion binding"/>
    <property type="evidence" value="ECO:0007669"/>
    <property type="project" value="InterPro"/>
</dbReference>
<feature type="region of interest" description="Disordered" evidence="1">
    <location>
        <begin position="366"/>
        <end position="387"/>
    </location>
</feature>
<gene>
    <name evidence="4" type="ORF">FTW19_19910</name>
</gene>
<dbReference type="Pfam" id="PF07732">
    <property type="entry name" value="Cu-oxidase_3"/>
    <property type="match status" value="1"/>
</dbReference>
<feature type="compositionally biased region" description="Polar residues" evidence="1">
    <location>
        <begin position="373"/>
        <end position="387"/>
    </location>
</feature>
<dbReference type="OrthoDB" id="9757546at2"/>
<dbReference type="InterPro" id="IPR008972">
    <property type="entry name" value="Cupredoxin"/>
</dbReference>
<evidence type="ECO:0000313" key="4">
    <source>
        <dbReference type="EMBL" id="QEE30045.1"/>
    </source>
</evidence>
<dbReference type="PROSITE" id="PS51318">
    <property type="entry name" value="TAT"/>
    <property type="match status" value="1"/>
</dbReference>
<proteinExistence type="predicted"/>
<dbReference type="PANTHER" id="PTHR11709">
    <property type="entry name" value="MULTI-COPPER OXIDASE"/>
    <property type="match status" value="1"/>
</dbReference>
<dbReference type="CDD" id="cd04202">
    <property type="entry name" value="CuRO_D2_2dMcoN_like"/>
    <property type="match status" value="1"/>
</dbReference>
<dbReference type="AlphaFoldDB" id="A0A5B9EFY9"/>
<feature type="domain" description="Plastocyanin-like" evidence="3">
    <location>
        <begin position="80"/>
        <end position="188"/>
    </location>
</feature>
<dbReference type="InterPro" id="IPR006311">
    <property type="entry name" value="TAT_signal"/>
</dbReference>
<dbReference type="SUPFAM" id="SSF49503">
    <property type="entry name" value="Cupredoxins"/>
    <property type="match status" value="2"/>
</dbReference>
<dbReference type="EMBL" id="CP042806">
    <property type="protein sequence ID" value="QEE30045.1"/>
    <property type="molecule type" value="Genomic_DNA"/>
</dbReference>
<dbReference type="KEGG" id="talb:FTW19_19910"/>
<sequence length="493" mass="54240">MANRRSFLQSAFGLGAAFLSANKLCASTPQSAAEQLKRKRTRDRGAAFNVPVVTTDVGDLAYTMDGNTKVFHLVAEVVKRQIHPDKTLDLWGFNGSAPGPSIQVNQGDHVRVIFDNHLPEPTSIHWHGFEDTIQNDGQPAISQPPVKPGGRFVYEFDIHQEGTYFYHSHMAMQEMAGMLGAFIMHPKEPYRPHCDKDFLIHLQEYAVLPNNTVPNTMNMEFNWLVFNGKAAPASTPLIVRLGDRVRIRFVNLGMDHHPMHLHGHTFYTTGTEGGRIPEAGWWPGNTVLVGVAQARTVEFVANNPGDWMIHCHLPHHMMNQMSSVAGKMTRAAGMPAGGAMNTGMGMLTGEPGAPMGEGYGPALGRGLGGVGNANETPSTNGPLSQQKAMDAMPGMQHNMSEKQMADMASDVAQNANDVPNFPQDAYMEGPMMVMDEAVERPENYGLNAGWSGFMQGMMTFVRVLPPEKYDEVISRMKQANRPNDPYKTILERA</sequence>
<dbReference type="InterPro" id="IPR011706">
    <property type="entry name" value="Cu-oxidase_C"/>
</dbReference>
<dbReference type="Proteomes" id="UP000321820">
    <property type="component" value="Chromosome"/>
</dbReference>
<evidence type="ECO:0000313" key="5">
    <source>
        <dbReference type="Proteomes" id="UP000321820"/>
    </source>
</evidence>
<name>A0A5B9EFY9_9BACT</name>
<dbReference type="RefSeq" id="WP_147649315.1">
    <property type="nucleotide sequence ID" value="NZ_CP042806.1"/>
</dbReference>
<dbReference type="InterPro" id="IPR045087">
    <property type="entry name" value="Cu-oxidase_fam"/>
</dbReference>
<evidence type="ECO:0000256" key="1">
    <source>
        <dbReference type="SAM" id="MobiDB-lite"/>
    </source>
</evidence>
<dbReference type="Pfam" id="PF07731">
    <property type="entry name" value="Cu-oxidase_2"/>
    <property type="match status" value="1"/>
</dbReference>
<feature type="domain" description="Plastocyanin-like" evidence="2">
    <location>
        <begin position="222"/>
        <end position="323"/>
    </location>
</feature>